<evidence type="ECO:0000313" key="4">
    <source>
        <dbReference type="Proteomes" id="UP000092695"/>
    </source>
</evidence>
<accession>A0A193LGR2</accession>
<dbReference type="PROSITE" id="PS00018">
    <property type="entry name" value="EF_HAND_1"/>
    <property type="match status" value="1"/>
</dbReference>
<dbReference type="InterPro" id="IPR011992">
    <property type="entry name" value="EF-hand-dom_pair"/>
</dbReference>
<dbReference type="InterPro" id="IPR002048">
    <property type="entry name" value="EF_hand_dom"/>
</dbReference>
<feature type="domain" description="EF-hand" evidence="2">
    <location>
        <begin position="28"/>
        <end position="44"/>
    </location>
</feature>
<dbReference type="Gene3D" id="1.10.238.10">
    <property type="entry name" value="EF-hand"/>
    <property type="match status" value="1"/>
</dbReference>
<dbReference type="AlphaFoldDB" id="A0A193LGR2"/>
<evidence type="ECO:0000256" key="1">
    <source>
        <dbReference type="SAM" id="SignalP"/>
    </source>
</evidence>
<keyword evidence="4" id="KW-1185">Reference proteome</keyword>
<name>A0A193LGR2_9GAMM</name>
<evidence type="ECO:0000313" key="3">
    <source>
        <dbReference type="EMBL" id="ANO51735.1"/>
    </source>
</evidence>
<dbReference type="KEGG" id="woc:BA177_11470"/>
<dbReference type="GO" id="GO:0005509">
    <property type="term" value="F:calcium ion binding"/>
    <property type="evidence" value="ECO:0007669"/>
    <property type="project" value="InterPro"/>
</dbReference>
<dbReference type="Pfam" id="PF13202">
    <property type="entry name" value="EF-hand_5"/>
    <property type="match status" value="2"/>
</dbReference>
<dbReference type="EMBL" id="CP016268">
    <property type="protein sequence ID" value="ANO51735.1"/>
    <property type="molecule type" value="Genomic_DNA"/>
</dbReference>
<dbReference type="InterPro" id="IPR018247">
    <property type="entry name" value="EF_Hand_1_Ca_BS"/>
</dbReference>
<sequence>MKKILVTIGALTLATGMAFAGDSKEAKSFSEIDTNKDGVITQTEASVDRELVAHFSNADADQNGFLTPSEFDTLKDEMEEAE</sequence>
<dbReference type="OrthoDB" id="6400010at2"/>
<feature type="signal peptide" evidence="1">
    <location>
        <begin position="1"/>
        <end position="20"/>
    </location>
</feature>
<organism evidence="3 4">
    <name type="scientific">Woeseia oceani</name>
    <dbReference type="NCBI Taxonomy" id="1548547"/>
    <lineage>
        <taxon>Bacteria</taxon>
        <taxon>Pseudomonadati</taxon>
        <taxon>Pseudomonadota</taxon>
        <taxon>Gammaproteobacteria</taxon>
        <taxon>Woeseiales</taxon>
        <taxon>Woeseiaceae</taxon>
        <taxon>Woeseia</taxon>
    </lineage>
</organism>
<dbReference type="SUPFAM" id="SSF47473">
    <property type="entry name" value="EF-hand"/>
    <property type="match status" value="1"/>
</dbReference>
<keyword evidence="1" id="KW-0732">Signal</keyword>
<feature type="domain" description="EF-hand" evidence="2">
    <location>
        <begin position="55"/>
        <end position="74"/>
    </location>
</feature>
<proteinExistence type="predicted"/>
<feature type="chain" id="PRO_5008260193" description="EF-hand domain-containing protein" evidence="1">
    <location>
        <begin position="21"/>
        <end position="82"/>
    </location>
</feature>
<gene>
    <name evidence="3" type="ORF">BA177_11470</name>
</gene>
<dbReference type="RefSeq" id="WP_068616345.1">
    <property type="nucleotide sequence ID" value="NZ_CP016268.1"/>
</dbReference>
<evidence type="ECO:0000259" key="2">
    <source>
        <dbReference type="Pfam" id="PF13202"/>
    </source>
</evidence>
<protein>
    <recommendedName>
        <fullName evidence="2">EF-hand domain-containing protein</fullName>
    </recommendedName>
</protein>
<dbReference type="Proteomes" id="UP000092695">
    <property type="component" value="Chromosome"/>
</dbReference>
<reference evidence="3 4" key="1">
    <citation type="submission" date="2016-06" db="EMBL/GenBank/DDBJ databases">
        <title>Complete genome sequence of a deep-branching marine Gamma Proteobacterium Woeseia oceani type strain XK5.</title>
        <authorList>
            <person name="Mu D."/>
            <person name="Du Z."/>
        </authorList>
    </citation>
    <scope>NUCLEOTIDE SEQUENCE [LARGE SCALE GENOMIC DNA]</scope>
    <source>
        <strain evidence="3 4">XK5</strain>
    </source>
</reference>